<dbReference type="AlphaFoldDB" id="A0A5N6S802"/>
<reference evidence="1 2" key="1">
    <citation type="submission" date="2019-04" db="EMBL/GenBank/DDBJ databases">
        <title>Friends and foes A comparative genomics study of 23 Aspergillus species from section Flavi.</title>
        <authorList>
            <consortium name="DOE Joint Genome Institute"/>
            <person name="Kjaerbolling I."/>
            <person name="Vesth T."/>
            <person name="Frisvad J.C."/>
            <person name="Nybo J.L."/>
            <person name="Theobald S."/>
            <person name="Kildgaard S."/>
            <person name="Isbrandt T."/>
            <person name="Kuo A."/>
            <person name="Sato A."/>
            <person name="Lyhne E.K."/>
            <person name="Kogle M.E."/>
            <person name="Wiebenga A."/>
            <person name="Kun R.S."/>
            <person name="Lubbers R.J."/>
            <person name="Makela M.R."/>
            <person name="Barry K."/>
            <person name="Chovatia M."/>
            <person name="Clum A."/>
            <person name="Daum C."/>
            <person name="Haridas S."/>
            <person name="He G."/>
            <person name="LaButti K."/>
            <person name="Lipzen A."/>
            <person name="Mondo S."/>
            <person name="Riley R."/>
            <person name="Salamov A."/>
            <person name="Simmons B.A."/>
            <person name="Magnuson J.K."/>
            <person name="Henrissat B."/>
            <person name="Mortensen U.H."/>
            <person name="Larsen T.O."/>
            <person name="Devries R.P."/>
            <person name="Grigoriev I.V."/>
            <person name="Machida M."/>
            <person name="Baker S.E."/>
            <person name="Andersen M.R."/>
        </authorList>
    </citation>
    <scope>NUCLEOTIDE SEQUENCE [LARGE SCALE GENOMIC DNA]</scope>
    <source>
        <strain evidence="1 2">CBS 117625</strain>
    </source>
</reference>
<dbReference type="EMBL" id="ML743696">
    <property type="protein sequence ID" value="KAE8130796.1"/>
    <property type="molecule type" value="Genomic_DNA"/>
</dbReference>
<dbReference type="OrthoDB" id="4428759at2759"/>
<dbReference type="RefSeq" id="XP_031906859.1">
    <property type="nucleotide sequence ID" value="XM_032056438.1"/>
</dbReference>
<keyword evidence="2" id="KW-1185">Reference proteome</keyword>
<dbReference type="Proteomes" id="UP000325672">
    <property type="component" value="Unassembled WGS sequence"/>
</dbReference>
<dbReference type="GeneID" id="43640648"/>
<proteinExistence type="predicted"/>
<protein>
    <submittedName>
        <fullName evidence="1">Uncharacterized protein</fullName>
    </submittedName>
</protein>
<gene>
    <name evidence="1" type="ORF">BDV38DRAFT_266253</name>
</gene>
<evidence type="ECO:0000313" key="1">
    <source>
        <dbReference type="EMBL" id="KAE8130796.1"/>
    </source>
</evidence>
<evidence type="ECO:0000313" key="2">
    <source>
        <dbReference type="Proteomes" id="UP000325672"/>
    </source>
</evidence>
<sequence length="155" mass="17219">MFPTTGKGNFQEYVFGFNGQKPFVTGGHIFFTTAGPKAISPAVAREENPQVMVSQLRVGDVLYQLDDKNGKSGYAKVPIESFTVERAPCDFVYGLHFAQGSHGGARYHANGYLVAANYPEITLKRFEDRLRSLPVREQRSSVDAVSPIHYCKENI</sequence>
<name>A0A5N6S802_ASPPS</name>
<organism evidence="1 2">
    <name type="scientific">Aspergillus pseudotamarii</name>
    <dbReference type="NCBI Taxonomy" id="132259"/>
    <lineage>
        <taxon>Eukaryota</taxon>
        <taxon>Fungi</taxon>
        <taxon>Dikarya</taxon>
        <taxon>Ascomycota</taxon>
        <taxon>Pezizomycotina</taxon>
        <taxon>Eurotiomycetes</taxon>
        <taxon>Eurotiomycetidae</taxon>
        <taxon>Eurotiales</taxon>
        <taxon>Aspergillaceae</taxon>
        <taxon>Aspergillus</taxon>
        <taxon>Aspergillus subgen. Circumdati</taxon>
    </lineage>
</organism>
<accession>A0A5N6S802</accession>